<dbReference type="EMBL" id="MTBD01000037">
    <property type="protein sequence ID" value="PRP68813.1"/>
    <property type="molecule type" value="Genomic_DNA"/>
</dbReference>
<evidence type="ECO:0000313" key="2">
    <source>
        <dbReference type="EMBL" id="PRP68813.1"/>
    </source>
</evidence>
<reference evidence="2 3" key="1">
    <citation type="submission" date="2017-01" db="EMBL/GenBank/DDBJ databases">
        <title>New insights into the genetic diversity of Chromobacterium isolated from tropical freshwater lake.</title>
        <authorList>
            <person name="Santos A.B."/>
            <person name="Nascimento A.M."/>
            <person name="Da Silva P.C."/>
        </authorList>
    </citation>
    <scope>NUCLEOTIDE SEQUENCE [LARGE SCALE GENOMIC DNA]</scope>
    <source>
        <strain evidence="2 3">56AF</strain>
    </source>
</reference>
<dbReference type="Proteomes" id="UP000239469">
    <property type="component" value="Unassembled WGS sequence"/>
</dbReference>
<proteinExistence type="predicted"/>
<feature type="chain" id="PRO_5015560957" evidence="1">
    <location>
        <begin position="20"/>
        <end position="401"/>
    </location>
</feature>
<feature type="signal peptide" evidence="1">
    <location>
        <begin position="1"/>
        <end position="19"/>
    </location>
</feature>
<keyword evidence="1" id="KW-0732">Signal</keyword>
<gene>
    <name evidence="2" type="ORF">BUE93_20415</name>
</gene>
<dbReference type="AlphaFoldDB" id="A0A2S9WZC8"/>
<name>A0A2S9WZC8_9NEIS</name>
<comment type="caution">
    <text evidence="2">The sequence shown here is derived from an EMBL/GenBank/DDBJ whole genome shotgun (WGS) entry which is preliminary data.</text>
</comment>
<dbReference type="OrthoDB" id="280692at2"/>
<protein>
    <submittedName>
        <fullName evidence="2">Uncharacterized protein</fullName>
    </submittedName>
</protein>
<organism evidence="2 3">
    <name type="scientific">Chromobacterium amazonense</name>
    <dbReference type="NCBI Taxonomy" id="1382803"/>
    <lineage>
        <taxon>Bacteria</taxon>
        <taxon>Pseudomonadati</taxon>
        <taxon>Pseudomonadota</taxon>
        <taxon>Betaproteobacteria</taxon>
        <taxon>Neisseriales</taxon>
        <taxon>Chromobacteriaceae</taxon>
        <taxon>Chromobacterium</taxon>
    </lineage>
</organism>
<evidence type="ECO:0000256" key="1">
    <source>
        <dbReference type="SAM" id="SignalP"/>
    </source>
</evidence>
<accession>A0A2S9WZC8</accession>
<dbReference type="RefSeq" id="WP_106078055.1">
    <property type="nucleotide sequence ID" value="NZ_MTBD01000037.1"/>
</dbReference>
<evidence type="ECO:0000313" key="3">
    <source>
        <dbReference type="Proteomes" id="UP000239469"/>
    </source>
</evidence>
<sequence>MIRILMMGCLALLATWAQADTRTTQLARTSILSQVVGLDGTITVTGRAGEISVAGQTLNTSLMGQRMPNAASAFSLAPLSLPSTSLSTDEIEKLATPWMQSKLPAVSAQLVNHLKSTGHESAWLDYQQAVKSKGKTKYIVFSLSVKRDGTPTWSGVSVVDSAPTTVFITYTSQAVQLGLPATWTYPNAGALQYDVRNMNFVPVTAPTVIATGGAYDAPQSMNPSDVVDPDAGLKCLIDQNSAPTCNKAYPDARALIRSTDSVRAVVDYVRMVQPEYQEQPDGSQQASMALDVYQRVIKLPACCCQDAGQTYSNRQRYGYKLQTTVDRYMVNVDGSYTLVNRFNGYSVSPTIDQHKSVQITSQQIPALSSQIINPVEGMLDLLDVSSFPPGQIVNLAPIVYQ</sequence>